<reference evidence="1 2" key="1">
    <citation type="submission" date="2017-04" db="EMBL/GenBank/DDBJ databases">
        <authorList>
            <person name="Afonso C.L."/>
            <person name="Miller P.J."/>
            <person name="Scott M.A."/>
            <person name="Spackman E."/>
            <person name="Goraichik I."/>
            <person name="Dimitrov K.M."/>
            <person name="Suarez D.L."/>
            <person name="Swayne D.E."/>
        </authorList>
    </citation>
    <scope>NUCLEOTIDE SEQUENCE [LARGE SCALE GENOMIC DNA]</scope>
    <source>
        <strain evidence="1 2">11</strain>
    </source>
</reference>
<dbReference type="PROSITE" id="PS51197">
    <property type="entry name" value="HTH_RRF2_2"/>
    <property type="match status" value="1"/>
</dbReference>
<dbReference type="GO" id="GO:0005829">
    <property type="term" value="C:cytosol"/>
    <property type="evidence" value="ECO:0007669"/>
    <property type="project" value="TreeGrafter"/>
</dbReference>
<dbReference type="STRING" id="1852522.SAMN06295960_3459"/>
<protein>
    <submittedName>
        <fullName evidence="1">Transcriptional regulator, BadM/Rrf2 family</fullName>
    </submittedName>
</protein>
<dbReference type="SUPFAM" id="SSF46785">
    <property type="entry name" value="Winged helix' DNA-binding domain"/>
    <property type="match status" value="1"/>
</dbReference>
<dbReference type="OrthoDB" id="9808360at2"/>
<dbReference type="NCBIfam" id="TIGR00738">
    <property type="entry name" value="rrf2_super"/>
    <property type="match status" value="1"/>
</dbReference>
<dbReference type="RefSeq" id="WP_085496227.1">
    <property type="nucleotide sequence ID" value="NZ_FXAZ01000005.1"/>
</dbReference>
<organism evidence="1 2">
    <name type="scientific">Paenibacillus aquistagni</name>
    <dbReference type="NCBI Taxonomy" id="1852522"/>
    <lineage>
        <taxon>Bacteria</taxon>
        <taxon>Bacillati</taxon>
        <taxon>Bacillota</taxon>
        <taxon>Bacilli</taxon>
        <taxon>Bacillales</taxon>
        <taxon>Paenibacillaceae</taxon>
        <taxon>Paenibacillus</taxon>
    </lineage>
</organism>
<evidence type="ECO:0000313" key="1">
    <source>
        <dbReference type="EMBL" id="SMG53196.1"/>
    </source>
</evidence>
<dbReference type="Pfam" id="PF02082">
    <property type="entry name" value="Rrf2"/>
    <property type="match status" value="1"/>
</dbReference>
<dbReference type="AlphaFoldDB" id="A0A1X7LH56"/>
<dbReference type="EMBL" id="FXAZ01000005">
    <property type="protein sequence ID" value="SMG53196.1"/>
    <property type="molecule type" value="Genomic_DNA"/>
</dbReference>
<dbReference type="InterPro" id="IPR036388">
    <property type="entry name" value="WH-like_DNA-bd_sf"/>
</dbReference>
<name>A0A1X7LH56_9BACL</name>
<dbReference type="Gene3D" id="1.10.10.10">
    <property type="entry name" value="Winged helix-like DNA-binding domain superfamily/Winged helix DNA-binding domain"/>
    <property type="match status" value="1"/>
</dbReference>
<proteinExistence type="predicted"/>
<gene>
    <name evidence="1" type="ORF">SAMN06295960_3459</name>
</gene>
<accession>A0A1X7LH56</accession>
<dbReference type="InterPro" id="IPR036390">
    <property type="entry name" value="WH_DNA-bd_sf"/>
</dbReference>
<evidence type="ECO:0000313" key="2">
    <source>
        <dbReference type="Proteomes" id="UP000193834"/>
    </source>
</evidence>
<dbReference type="Proteomes" id="UP000193834">
    <property type="component" value="Unassembled WGS sequence"/>
</dbReference>
<dbReference type="InterPro" id="IPR000944">
    <property type="entry name" value="Tscrpt_reg_Rrf2"/>
</dbReference>
<dbReference type="PANTHER" id="PTHR33221">
    <property type="entry name" value="WINGED HELIX-TURN-HELIX TRANSCRIPTIONAL REGULATOR, RRF2 FAMILY"/>
    <property type="match status" value="1"/>
</dbReference>
<dbReference type="GO" id="GO:0003700">
    <property type="term" value="F:DNA-binding transcription factor activity"/>
    <property type="evidence" value="ECO:0007669"/>
    <property type="project" value="TreeGrafter"/>
</dbReference>
<sequence>MQIKSGVEQAICIMVMLATQHNGDAVTSDTISDRLDVSPSFLKKIMRMLVVKKLITSTSGKNGGFQLAKDIDEIRLLDVFEAIEGTPPFLKTTSLVHQIFSDQHTASIGEQLVIQAFGNAEERYREALGQYSLGTLLRKTFNVGQLEQFDWNAYRRV</sequence>
<keyword evidence="2" id="KW-1185">Reference proteome</keyword>
<dbReference type="PANTHER" id="PTHR33221:SF9">
    <property type="entry name" value="RRF2 FAMILY PROTEIN"/>
    <property type="match status" value="1"/>
</dbReference>